<feature type="domain" description="DUF4440" evidence="1">
    <location>
        <begin position="5"/>
        <end position="111"/>
    </location>
</feature>
<dbReference type="SUPFAM" id="SSF54427">
    <property type="entry name" value="NTF2-like"/>
    <property type="match status" value="1"/>
</dbReference>
<sequence length="122" mass="13053">MTDSLRAAEHRLQAAQLASDIAALDELLHDDVVFTGPDGSILTKADDLGAHRSGQQVLTRVDEEDLRVLVTGTTGVTWFLGSVAGTIGGQEFAARLRYTRTWAHDDSGWRIVAAHASVIQGG</sequence>
<proteinExistence type="predicted"/>
<dbReference type="Proteomes" id="UP000291591">
    <property type="component" value="Unassembled WGS sequence"/>
</dbReference>
<evidence type="ECO:0000313" key="2">
    <source>
        <dbReference type="EMBL" id="RZT83665.1"/>
    </source>
</evidence>
<dbReference type="Pfam" id="PF14534">
    <property type="entry name" value="DUF4440"/>
    <property type="match status" value="1"/>
</dbReference>
<protein>
    <submittedName>
        <fullName evidence="2">Uncharacterized protein DUF4440</fullName>
    </submittedName>
</protein>
<dbReference type="InterPro" id="IPR027843">
    <property type="entry name" value="DUF4440"/>
</dbReference>
<dbReference type="InterPro" id="IPR032710">
    <property type="entry name" value="NTF2-like_dom_sf"/>
</dbReference>
<reference evidence="2 3" key="1">
    <citation type="submission" date="2019-02" db="EMBL/GenBank/DDBJ databases">
        <title>Sequencing the genomes of 1000 actinobacteria strains.</title>
        <authorList>
            <person name="Klenk H.-P."/>
        </authorList>
    </citation>
    <scope>NUCLEOTIDE SEQUENCE [LARGE SCALE GENOMIC DNA]</scope>
    <source>
        <strain evidence="2 3">DSM 45779</strain>
    </source>
</reference>
<comment type="caution">
    <text evidence="2">The sequence shown here is derived from an EMBL/GenBank/DDBJ whole genome shotgun (WGS) entry which is preliminary data.</text>
</comment>
<dbReference type="Gene3D" id="3.10.450.50">
    <property type="match status" value="1"/>
</dbReference>
<gene>
    <name evidence="2" type="ORF">EV383_0477</name>
</gene>
<dbReference type="OrthoDB" id="3578550at2"/>
<dbReference type="AlphaFoldDB" id="A0A4Q7UPX3"/>
<keyword evidence="3" id="KW-1185">Reference proteome</keyword>
<organism evidence="2 3">
    <name type="scientific">Pseudonocardia sediminis</name>
    <dbReference type="NCBI Taxonomy" id="1397368"/>
    <lineage>
        <taxon>Bacteria</taxon>
        <taxon>Bacillati</taxon>
        <taxon>Actinomycetota</taxon>
        <taxon>Actinomycetes</taxon>
        <taxon>Pseudonocardiales</taxon>
        <taxon>Pseudonocardiaceae</taxon>
        <taxon>Pseudonocardia</taxon>
    </lineage>
</organism>
<accession>A0A4Q7UPX3</accession>
<dbReference type="EMBL" id="SHKL01000001">
    <property type="protein sequence ID" value="RZT83665.1"/>
    <property type="molecule type" value="Genomic_DNA"/>
</dbReference>
<dbReference type="RefSeq" id="WP_130288383.1">
    <property type="nucleotide sequence ID" value="NZ_SHKL01000001.1"/>
</dbReference>
<evidence type="ECO:0000259" key="1">
    <source>
        <dbReference type="Pfam" id="PF14534"/>
    </source>
</evidence>
<evidence type="ECO:0000313" key="3">
    <source>
        <dbReference type="Proteomes" id="UP000291591"/>
    </source>
</evidence>
<name>A0A4Q7UPX3_PSEST</name>